<feature type="compositionally biased region" description="Basic and acidic residues" evidence="4">
    <location>
        <begin position="67"/>
        <end position="77"/>
    </location>
</feature>
<feature type="region of interest" description="Disordered" evidence="4">
    <location>
        <begin position="301"/>
        <end position="320"/>
    </location>
</feature>
<evidence type="ECO:0000256" key="4">
    <source>
        <dbReference type="SAM" id="MobiDB-lite"/>
    </source>
</evidence>
<evidence type="ECO:0000256" key="3">
    <source>
        <dbReference type="ARBA" id="ARBA00038335"/>
    </source>
</evidence>
<evidence type="ECO:0000313" key="6">
    <source>
        <dbReference type="EMBL" id="KAJ6394452.1"/>
    </source>
</evidence>
<comment type="similarity">
    <text evidence="3">Belongs to the UTP5 family.</text>
</comment>
<dbReference type="Pfam" id="PF04003">
    <property type="entry name" value="Utp12"/>
    <property type="match status" value="1"/>
</dbReference>
<comment type="subcellular location">
    <subcellularLocation>
        <location evidence="1">Nucleus</location>
    </subcellularLocation>
</comment>
<organism evidence="6 7">
    <name type="scientific">Salix suchowensis</name>
    <dbReference type="NCBI Taxonomy" id="1278906"/>
    <lineage>
        <taxon>Eukaryota</taxon>
        <taxon>Viridiplantae</taxon>
        <taxon>Streptophyta</taxon>
        <taxon>Embryophyta</taxon>
        <taxon>Tracheophyta</taxon>
        <taxon>Spermatophyta</taxon>
        <taxon>Magnoliopsida</taxon>
        <taxon>eudicotyledons</taxon>
        <taxon>Gunneridae</taxon>
        <taxon>Pentapetalae</taxon>
        <taxon>rosids</taxon>
        <taxon>fabids</taxon>
        <taxon>Malpighiales</taxon>
        <taxon>Salicaceae</taxon>
        <taxon>Saliceae</taxon>
        <taxon>Salix</taxon>
    </lineage>
</organism>
<dbReference type="InterPro" id="IPR007148">
    <property type="entry name" value="SSU_processome_Utp12"/>
</dbReference>
<comment type="caution">
    <text evidence="6">The sequence shown here is derived from an EMBL/GenBank/DDBJ whole genome shotgun (WGS) entry which is preliminary data.</text>
</comment>
<name>A0ABQ9C7U7_9ROSI</name>
<feature type="compositionally biased region" description="Basic residues" evidence="4">
    <location>
        <begin position="247"/>
        <end position="256"/>
    </location>
</feature>
<dbReference type="PANTHER" id="PTHR44267:SF1">
    <property type="entry name" value="WD REPEAT-CONTAINING PROTEIN 43"/>
    <property type="match status" value="1"/>
</dbReference>
<dbReference type="EMBL" id="JAPFFI010000005">
    <property type="protein sequence ID" value="KAJ6394452.1"/>
    <property type="molecule type" value="Genomic_DNA"/>
</dbReference>
<reference evidence="6" key="2">
    <citation type="journal article" date="2023" name="Int. J. Mol. Sci.">
        <title>De Novo Assembly and Annotation of 11 Diverse Shrub Willow (Salix) Genomes Reveals Novel Gene Organization in Sex-Linked Regions.</title>
        <authorList>
            <person name="Hyden B."/>
            <person name="Feng K."/>
            <person name="Yates T.B."/>
            <person name="Jawdy S."/>
            <person name="Cereghino C."/>
            <person name="Smart L.B."/>
            <person name="Muchero W."/>
        </authorList>
    </citation>
    <scope>NUCLEOTIDE SEQUENCE</scope>
    <source>
        <tissue evidence="6">Shoot tip</tissue>
    </source>
</reference>
<keyword evidence="7" id="KW-1185">Reference proteome</keyword>
<feature type="compositionally biased region" description="Acidic residues" evidence="4">
    <location>
        <begin position="456"/>
        <end position="473"/>
    </location>
</feature>
<feature type="region of interest" description="Disordered" evidence="4">
    <location>
        <begin position="241"/>
        <end position="281"/>
    </location>
</feature>
<sequence>MGNVGTTGEWWCDSDFSLRLRNSPVLNGEVVLDVTRYHGEATDGVLDEYDVNEPTMGEKLASITLQDNDKTSSHDMQESPPSTKPPSADSVNILLKQALRANDRAFLLDCLYTQDEKVDDADAPPKQLDAQILESKTAVASMKARKTKKKTRVASDTGDTIDTGMDCHMVDDADAPPKQLDAQILESKTAVASTKARKTKKKTRVASDTGDTIDTGMDCHTVDDADAPPKQLDAQILESKTAVASTKARKTKKKKRVASDTGDTIDTDHGEATDGVLDEYDVNEPTMGEKLASITLLDNDKTSSHDMQESPPSTKPPSADSVNILLKQALRADDRALLLDCLYTQDEKVIANSISLLNPSDVLKLLHSLQSIIHSRGSILACALPWLRSLLLQHSTRIMSQESSLLALNSLYQLIESRVATFQSALQLSSCLDIFFAGVTDDALDENQTITPVIYEDSDESDEDESEDGMETDEGSKEEETLNGLSDIEGSDGMSE</sequence>
<evidence type="ECO:0000259" key="5">
    <source>
        <dbReference type="Pfam" id="PF04003"/>
    </source>
</evidence>
<gene>
    <name evidence="6" type="ORF">OIU77_023627</name>
</gene>
<evidence type="ECO:0000313" key="7">
    <source>
        <dbReference type="Proteomes" id="UP001141253"/>
    </source>
</evidence>
<dbReference type="InterPro" id="IPR052414">
    <property type="entry name" value="U3_snoRNA-assoc_WDR"/>
</dbReference>
<feature type="region of interest" description="Disordered" evidence="4">
    <location>
        <begin position="448"/>
        <end position="496"/>
    </location>
</feature>
<evidence type="ECO:0000256" key="1">
    <source>
        <dbReference type="ARBA" id="ARBA00004123"/>
    </source>
</evidence>
<reference evidence="6" key="1">
    <citation type="submission" date="2022-10" db="EMBL/GenBank/DDBJ databases">
        <authorList>
            <person name="Hyden B.L."/>
            <person name="Feng K."/>
            <person name="Yates T."/>
            <person name="Jawdy S."/>
            <person name="Smart L.B."/>
            <person name="Muchero W."/>
        </authorList>
    </citation>
    <scope>NUCLEOTIDE SEQUENCE</scope>
    <source>
        <tissue evidence="6">Shoot tip</tissue>
    </source>
</reference>
<feature type="domain" description="Small-subunit processome Utp12" evidence="5">
    <location>
        <begin position="334"/>
        <end position="433"/>
    </location>
</feature>
<feature type="region of interest" description="Disordered" evidence="4">
    <location>
        <begin position="65"/>
        <end position="89"/>
    </location>
</feature>
<dbReference type="PANTHER" id="PTHR44267">
    <property type="entry name" value="WD REPEAT-CONTAINING PROTEIN 43"/>
    <property type="match status" value="1"/>
</dbReference>
<proteinExistence type="inferred from homology"/>
<evidence type="ECO:0000256" key="2">
    <source>
        <dbReference type="ARBA" id="ARBA00023242"/>
    </source>
</evidence>
<dbReference type="Proteomes" id="UP001141253">
    <property type="component" value="Chromosome 1"/>
</dbReference>
<protein>
    <recommendedName>
        <fullName evidence="5">Small-subunit processome Utp12 domain-containing protein</fullName>
    </recommendedName>
</protein>
<accession>A0ABQ9C7U7</accession>
<keyword evidence="2" id="KW-0539">Nucleus</keyword>